<feature type="transmembrane region" description="Helical" evidence="6">
    <location>
        <begin position="473"/>
        <end position="493"/>
    </location>
</feature>
<keyword evidence="5 6" id="KW-0472">Membrane</keyword>
<evidence type="ECO:0000256" key="5">
    <source>
        <dbReference type="ARBA" id="ARBA00023136"/>
    </source>
</evidence>
<dbReference type="Pfam" id="PF05425">
    <property type="entry name" value="CopD"/>
    <property type="match status" value="1"/>
</dbReference>
<feature type="transmembrane region" description="Helical" evidence="6">
    <location>
        <begin position="418"/>
        <end position="441"/>
    </location>
</feature>
<protein>
    <submittedName>
        <fullName evidence="8">Bifunctional copper resistance protein CopD/cytochrome c oxidase assembly protein</fullName>
    </submittedName>
</protein>
<feature type="transmembrane region" description="Helical" evidence="6">
    <location>
        <begin position="220"/>
        <end position="240"/>
    </location>
</feature>
<evidence type="ECO:0000256" key="4">
    <source>
        <dbReference type="ARBA" id="ARBA00022989"/>
    </source>
</evidence>
<evidence type="ECO:0000256" key="1">
    <source>
        <dbReference type="ARBA" id="ARBA00004651"/>
    </source>
</evidence>
<comment type="subcellular location">
    <subcellularLocation>
        <location evidence="1">Cell membrane</location>
        <topology evidence="1">Multi-pass membrane protein</topology>
    </subcellularLocation>
</comment>
<accession>A0ABS6HZA3</accession>
<name>A0ABS6HZA3_MYCGD</name>
<keyword evidence="4 6" id="KW-1133">Transmembrane helix</keyword>
<evidence type="ECO:0000256" key="2">
    <source>
        <dbReference type="ARBA" id="ARBA00022475"/>
    </source>
</evidence>
<evidence type="ECO:0000256" key="6">
    <source>
        <dbReference type="SAM" id="Phobius"/>
    </source>
</evidence>
<dbReference type="PANTHER" id="PTHR34820:SF4">
    <property type="entry name" value="INNER MEMBRANE PROTEIN YEBZ"/>
    <property type="match status" value="1"/>
</dbReference>
<dbReference type="InterPro" id="IPR032694">
    <property type="entry name" value="CopC/D"/>
</dbReference>
<dbReference type="Proteomes" id="UP000696413">
    <property type="component" value="Unassembled WGS sequence"/>
</dbReference>
<feature type="transmembrane region" description="Helical" evidence="6">
    <location>
        <begin position="185"/>
        <end position="208"/>
    </location>
</feature>
<keyword evidence="3 6" id="KW-0812">Transmembrane</keyword>
<dbReference type="PANTHER" id="PTHR34820">
    <property type="entry name" value="INNER MEMBRANE PROTEIN YEBZ"/>
    <property type="match status" value="1"/>
</dbReference>
<feature type="transmembrane region" description="Helical" evidence="6">
    <location>
        <begin position="352"/>
        <end position="372"/>
    </location>
</feature>
<dbReference type="EMBL" id="JAHBOM010000033">
    <property type="protein sequence ID" value="MBU8827019.1"/>
    <property type="molecule type" value="Genomic_DNA"/>
</dbReference>
<feature type="transmembrane region" description="Helical" evidence="6">
    <location>
        <begin position="83"/>
        <end position="108"/>
    </location>
</feature>
<keyword evidence="2" id="KW-1003">Cell membrane</keyword>
<feature type="transmembrane region" description="Helical" evidence="6">
    <location>
        <begin position="530"/>
        <end position="548"/>
    </location>
</feature>
<reference evidence="8 9" key="1">
    <citation type="submission" date="2021-05" db="EMBL/GenBank/DDBJ databases">
        <title>Draft Genome Sequences of Clinical Respiratory Isolates of Mycobacterium goodii Recovered in Ireland.</title>
        <authorList>
            <person name="Flanagan P.R."/>
            <person name="Mok S."/>
            <person name="Roycroft E."/>
            <person name="Rogers T.R."/>
            <person name="Fitzgibbon M."/>
        </authorList>
    </citation>
    <scope>NUCLEOTIDE SEQUENCE [LARGE SCALE GENOMIC DNA]</scope>
    <source>
        <strain evidence="8 9">14IE55</strain>
    </source>
</reference>
<proteinExistence type="predicted"/>
<evidence type="ECO:0000256" key="3">
    <source>
        <dbReference type="ARBA" id="ARBA00022692"/>
    </source>
</evidence>
<feature type="transmembrane region" description="Helical" evidence="6">
    <location>
        <begin position="42"/>
        <end position="62"/>
    </location>
</feature>
<evidence type="ECO:0000259" key="7">
    <source>
        <dbReference type="Pfam" id="PF05425"/>
    </source>
</evidence>
<evidence type="ECO:0000313" key="9">
    <source>
        <dbReference type="Proteomes" id="UP000696413"/>
    </source>
</evidence>
<evidence type="ECO:0000313" key="8">
    <source>
        <dbReference type="EMBL" id="MBU8827019.1"/>
    </source>
</evidence>
<dbReference type="InterPro" id="IPR019108">
    <property type="entry name" value="Caa3_assmbl_CtaG-rel"/>
</dbReference>
<feature type="transmembrane region" description="Helical" evidence="6">
    <location>
        <begin position="252"/>
        <end position="271"/>
    </location>
</feature>
<comment type="caution">
    <text evidence="8">The sequence shown here is derived from an EMBL/GenBank/DDBJ whole genome shotgun (WGS) entry which is preliminary data.</text>
</comment>
<sequence>MAALAGITASVIGAMSLADAMIATGLPNPGPITTYGLPAVRAAGEIAAAIAVGGFLTAAFLIPAQPNGVLDVGGYRALRLGGYASAVWSICAALLVALSVSDVSGLPLHQLGLGDIWAAADLVEITNAWRWTAALAAVVAVASVPVLRWAPTPLLLLGSLITLAPLGLSGHSSSGGAHDIATNSLFIHLVTAALWMGGLLALLVHAWRVGTHLDTAARRFSSMALWSFVAVASSGSINAALRISPNDLLSDYGLLLAGKALAVVAVGVLGWQQRRSAVKALRDDPSDRQPLVRLGLCEAFIFAVTVGIAVGLSRTPPPPKRAEPSAAESAIGFEPAGAPTAARIMFDWRFDLILGTLAVVLAAVYIGWVHRLRRRKAPWPVRRSMFWLSGCAGLLVATSSGLGSYMPAMFSMHVLVQVLLSSLIPVLLVAGAPVTLALAALPRTSATEVPGPREWLGALLGSPLARAAADPRVVSVTFIGGLVVLHTETVFTASVNNHSAHVLTNFLLVVTGCLFFAVVSRSADAPRRRVAMLVAVPASYLAVGLLVGRRSDVLGESFYRSLRLTWHTDLLADQRTGAAIAVTAALLALSCGAVAAAWPHLRRRRTVRARDVAAVSQ</sequence>
<keyword evidence="9" id="KW-1185">Reference proteome</keyword>
<dbReference type="Pfam" id="PF09678">
    <property type="entry name" value="Caa3_CtaG"/>
    <property type="match status" value="1"/>
</dbReference>
<feature type="transmembrane region" description="Helical" evidence="6">
    <location>
        <begin position="291"/>
        <end position="312"/>
    </location>
</feature>
<feature type="transmembrane region" description="Helical" evidence="6">
    <location>
        <begin position="384"/>
        <end position="406"/>
    </location>
</feature>
<dbReference type="InterPro" id="IPR008457">
    <property type="entry name" value="Cu-R_CopD_dom"/>
</dbReference>
<dbReference type="RefSeq" id="WP_168189046.1">
    <property type="nucleotide sequence ID" value="NZ_JAHBOL010000037.1"/>
</dbReference>
<gene>
    <name evidence="8" type="ORF">KL859_29615</name>
</gene>
<feature type="transmembrane region" description="Helical" evidence="6">
    <location>
        <begin position="154"/>
        <end position="173"/>
    </location>
</feature>
<feature type="transmembrane region" description="Helical" evidence="6">
    <location>
        <begin position="128"/>
        <end position="147"/>
    </location>
</feature>
<feature type="transmembrane region" description="Helical" evidence="6">
    <location>
        <begin position="578"/>
        <end position="598"/>
    </location>
</feature>
<feature type="domain" description="Copper resistance protein D" evidence="7">
    <location>
        <begin position="216"/>
        <end position="312"/>
    </location>
</feature>
<feature type="transmembrane region" description="Helical" evidence="6">
    <location>
        <begin position="499"/>
        <end position="518"/>
    </location>
</feature>
<organism evidence="8 9">
    <name type="scientific">Mycolicibacterium goodii</name>
    <name type="common">Mycobacterium goodii</name>
    <dbReference type="NCBI Taxonomy" id="134601"/>
    <lineage>
        <taxon>Bacteria</taxon>
        <taxon>Bacillati</taxon>
        <taxon>Actinomycetota</taxon>
        <taxon>Actinomycetes</taxon>
        <taxon>Mycobacteriales</taxon>
        <taxon>Mycobacteriaceae</taxon>
        <taxon>Mycolicibacterium</taxon>
    </lineage>
</organism>